<keyword evidence="7 8" id="KW-0472">Membrane</keyword>
<proteinExistence type="inferred from homology"/>
<dbReference type="GO" id="GO:0008324">
    <property type="term" value="F:monoatomic cation transmembrane transporter activity"/>
    <property type="evidence" value="ECO:0007669"/>
    <property type="project" value="InterPro"/>
</dbReference>
<evidence type="ECO:0000256" key="6">
    <source>
        <dbReference type="ARBA" id="ARBA00023065"/>
    </source>
</evidence>
<accession>A0AAV6XB06</accession>
<dbReference type="PANTHER" id="PTHR31064">
    <property type="entry name" value="POTASSIUM TRANSPORT PROTEIN DDB_G0292412-RELATED"/>
    <property type="match status" value="1"/>
</dbReference>
<organism evidence="9 10">
    <name type="scientific">Buddleja alternifolia</name>
    <dbReference type="NCBI Taxonomy" id="168488"/>
    <lineage>
        <taxon>Eukaryota</taxon>
        <taxon>Viridiplantae</taxon>
        <taxon>Streptophyta</taxon>
        <taxon>Embryophyta</taxon>
        <taxon>Tracheophyta</taxon>
        <taxon>Spermatophyta</taxon>
        <taxon>Magnoliopsida</taxon>
        <taxon>eudicotyledons</taxon>
        <taxon>Gunneridae</taxon>
        <taxon>Pentapetalae</taxon>
        <taxon>asterids</taxon>
        <taxon>lamiids</taxon>
        <taxon>Lamiales</taxon>
        <taxon>Scrophulariaceae</taxon>
        <taxon>Buddlejeae</taxon>
        <taxon>Buddleja</taxon>
    </lineage>
</organism>
<keyword evidence="3" id="KW-0813">Transport</keyword>
<sequence length="535" mass="60733">MKSLAYYANKIQHLCTNSWRSTRFFVGSCFHDLLLIISCCYRDLLLRINSFLIHIIYFLSLSFIGFAILKSLNPKTDNFKPRNIDLFFTSVSATTVSSMSTVEMEIFSNTQLIVLTILMFIGGEVFTSMLGLHFKRSKIIRTWKSEAKVESVESDSSLPSSPRHRFDDDHDDDIEMINVVTVTETGVVSRFQSQKDIFSSYKPFIKYDSIKFLGFLVLGYLLTIQILGISSVLIYLSVVSSAKDVLKNKGIKTFTFAVFTVVSTFASCGFVPTNENMMVFSKNSGLLLILIPQILLGNTLFPSCLRFFIWVLGKRFKEEESKYLLKNTSEVGYLHLLPGLHSLWLVGTVFGFILIGFVLFCGLEWNSEVLSGLNGYEKVVGVVFQSVNARHTGETIVDLSAIAPAILVFFVVMMLVSLSLSLSLSLSHTHTQTHTHRLRCNSRYLPPYTSFIPIKKDEESPEESEGRKKIRRKRFGENLICSQLSYLVIFIILICITERKNLKQDPLNFNVFNIVVEVIRQILLAIHTFSDIIDI</sequence>
<evidence type="ECO:0000313" key="10">
    <source>
        <dbReference type="Proteomes" id="UP000826271"/>
    </source>
</evidence>
<dbReference type="InterPro" id="IPR003445">
    <property type="entry name" value="Cat_transpt"/>
</dbReference>
<dbReference type="AlphaFoldDB" id="A0AAV6XB06"/>
<keyword evidence="4 8" id="KW-0812">Transmembrane</keyword>
<protein>
    <submittedName>
        <fullName evidence="9">Uncharacterized protein</fullName>
    </submittedName>
</protein>
<feature type="transmembrane region" description="Helical" evidence="8">
    <location>
        <begin position="475"/>
        <end position="496"/>
    </location>
</feature>
<evidence type="ECO:0000256" key="7">
    <source>
        <dbReference type="ARBA" id="ARBA00023136"/>
    </source>
</evidence>
<feature type="transmembrane region" description="Helical" evidence="8">
    <location>
        <begin position="343"/>
        <end position="363"/>
    </location>
</feature>
<comment type="caution">
    <text evidence="9">The sequence shown here is derived from an EMBL/GenBank/DDBJ whole genome shotgun (WGS) entry which is preliminary data.</text>
</comment>
<name>A0AAV6XB06_9LAMI</name>
<comment type="similarity">
    <text evidence="2">Belongs to the TrkH potassium transport family. HKT (TC 2.A.38.3) subfamily.</text>
</comment>
<evidence type="ECO:0000256" key="1">
    <source>
        <dbReference type="ARBA" id="ARBA00004141"/>
    </source>
</evidence>
<feature type="transmembrane region" description="Helical" evidence="8">
    <location>
        <begin position="51"/>
        <end position="72"/>
    </location>
</feature>
<reference evidence="9" key="1">
    <citation type="submission" date="2019-10" db="EMBL/GenBank/DDBJ databases">
        <authorList>
            <person name="Zhang R."/>
            <person name="Pan Y."/>
            <person name="Wang J."/>
            <person name="Ma R."/>
            <person name="Yu S."/>
        </authorList>
    </citation>
    <scope>NUCLEOTIDE SEQUENCE</scope>
    <source>
        <strain evidence="9">LA-IB0</strain>
        <tissue evidence="9">Leaf</tissue>
    </source>
</reference>
<feature type="transmembrane region" description="Helical" evidence="8">
    <location>
        <begin position="399"/>
        <end position="420"/>
    </location>
</feature>
<feature type="transmembrane region" description="Helical" evidence="8">
    <location>
        <begin position="254"/>
        <end position="273"/>
    </location>
</feature>
<evidence type="ECO:0000256" key="3">
    <source>
        <dbReference type="ARBA" id="ARBA00022448"/>
    </source>
</evidence>
<evidence type="ECO:0000256" key="5">
    <source>
        <dbReference type="ARBA" id="ARBA00022989"/>
    </source>
</evidence>
<gene>
    <name evidence="9" type="ORF">BUALT_Bualt09G0053300</name>
</gene>
<keyword evidence="10" id="KW-1185">Reference proteome</keyword>
<evidence type="ECO:0000256" key="8">
    <source>
        <dbReference type="SAM" id="Phobius"/>
    </source>
</evidence>
<dbReference type="Pfam" id="PF02386">
    <property type="entry name" value="TrkH"/>
    <property type="match status" value="1"/>
</dbReference>
<feature type="transmembrane region" description="Helical" evidence="8">
    <location>
        <begin position="285"/>
        <end position="312"/>
    </location>
</feature>
<dbReference type="GO" id="GO:0030001">
    <property type="term" value="P:metal ion transport"/>
    <property type="evidence" value="ECO:0007669"/>
    <property type="project" value="UniProtKB-ARBA"/>
</dbReference>
<dbReference type="PANTHER" id="PTHR31064:SF38">
    <property type="entry name" value="CATION TRANSPORTER HKT1_4-RELATED"/>
    <property type="match status" value="1"/>
</dbReference>
<keyword evidence="5 8" id="KW-1133">Transmembrane helix</keyword>
<dbReference type="InterPro" id="IPR051143">
    <property type="entry name" value="TrkH_K-transport"/>
</dbReference>
<keyword evidence="6" id="KW-0406">Ion transport</keyword>
<dbReference type="Proteomes" id="UP000826271">
    <property type="component" value="Unassembled WGS sequence"/>
</dbReference>
<dbReference type="GO" id="GO:0005886">
    <property type="term" value="C:plasma membrane"/>
    <property type="evidence" value="ECO:0007669"/>
    <property type="project" value="TreeGrafter"/>
</dbReference>
<dbReference type="EMBL" id="WHWC01000009">
    <property type="protein sequence ID" value="KAG8376343.1"/>
    <property type="molecule type" value="Genomic_DNA"/>
</dbReference>
<feature type="transmembrane region" description="Helical" evidence="8">
    <location>
        <begin position="212"/>
        <end position="234"/>
    </location>
</feature>
<comment type="subcellular location">
    <subcellularLocation>
        <location evidence="1">Membrane</location>
        <topology evidence="1">Multi-pass membrane protein</topology>
    </subcellularLocation>
</comment>
<evidence type="ECO:0000313" key="9">
    <source>
        <dbReference type="EMBL" id="KAG8376343.1"/>
    </source>
</evidence>
<feature type="transmembrane region" description="Helical" evidence="8">
    <location>
        <begin position="112"/>
        <end position="134"/>
    </location>
</feature>
<evidence type="ECO:0000256" key="4">
    <source>
        <dbReference type="ARBA" id="ARBA00022692"/>
    </source>
</evidence>
<evidence type="ECO:0000256" key="2">
    <source>
        <dbReference type="ARBA" id="ARBA00010864"/>
    </source>
</evidence>